<dbReference type="InterPro" id="IPR023346">
    <property type="entry name" value="Lysozyme-like_dom_sf"/>
</dbReference>
<dbReference type="Pfam" id="PF01464">
    <property type="entry name" value="SLT"/>
    <property type="match status" value="1"/>
</dbReference>
<dbReference type="Proteomes" id="UP000031258">
    <property type="component" value="Unassembled WGS sequence"/>
</dbReference>
<sequence>MIMLDFSYTEGNYISNMGFWAKAFFIAILSVICLKANASYNSYDAQQCSVAIKYYENKYDIPESLLHSIAIIESGRWDKSAKKFYPWPWAVGIEGKPYFFENKYKAVKFVKEQMHKGVRNIDVGCNQINLHHHGKNFSNIEQAFNPVINTNYAANFLKNHYTNTKNWGLAVARYHSHTPHLGEKYASKVITRWKLFLREALPVKTAGYKKEYDEDNKKPLLVSKVRSSSPSVTNKPTINRQKKLERSKEGIIVFSRNKLPINKDQIGNPAIVEISERILSQY</sequence>
<organism evidence="3 4">
    <name type="scientific">Candidatus Jidaibacter acanthamoebae</name>
    <dbReference type="NCBI Taxonomy" id="86105"/>
    <lineage>
        <taxon>Bacteria</taxon>
        <taxon>Pseudomonadati</taxon>
        <taxon>Pseudomonadota</taxon>
        <taxon>Alphaproteobacteria</taxon>
        <taxon>Rickettsiales</taxon>
        <taxon>Candidatus Midichloriaceae</taxon>
        <taxon>Candidatus Jidaibacter</taxon>
    </lineage>
</organism>
<accession>A0A0C1QMW6</accession>
<dbReference type="EMBL" id="JSWE01000096">
    <property type="protein sequence ID" value="KIE05388.1"/>
    <property type="molecule type" value="Genomic_DNA"/>
</dbReference>
<dbReference type="SUPFAM" id="SSF53955">
    <property type="entry name" value="Lysozyme-like"/>
    <property type="match status" value="1"/>
</dbReference>
<dbReference type="InterPro" id="IPR008258">
    <property type="entry name" value="Transglycosylase_SLT_dom_1"/>
</dbReference>
<comment type="caution">
    <text evidence="3">The sequence shown here is derived from an EMBL/GenBank/DDBJ whole genome shotgun (WGS) entry which is preliminary data.</text>
</comment>
<evidence type="ECO:0000259" key="2">
    <source>
        <dbReference type="Pfam" id="PF01464"/>
    </source>
</evidence>
<protein>
    <submittedName>
        <fullName evidence="3">Putative Transglycosylase-putative</fullName>
    </submittedName>
</protein>
<gene>
    <name evidence="3" type="ORF">NF27_DT01620</name>
</gene>
<dbReference type="Gene3D" id="1.10.530.10">
    <property type="match status" value="1"/>
</dbReference>
<reference evidence="3 4" key="1">
    <citation type="submission" date="2014-11" db="EMBL/GenBank/DDBJ databases">
        <title>A Rickettsiales Symbiont of Amoebae With Ancient Features.</title>
        <authorList>
            <person name="Schulz F."/>
            <person name="Martijn J."/>
            <person name="Wascher F."/>
            <person name="Kostanjsek R."/>
            <person name="Ettema T.J."/>
            <person name="Horn M."/>
        </authorList>
    </citation>
    <scope>NUCLEOTIDE SEQUENCE [LARGE SCALE GENOMIC DNA]</scope>
    <source>
        <strain evidence="3 4">UWC36</strain>
    </source>
</reference>
<name>A0A0C1QMW6_9RICK</name>
<evidence type="ECO:0000313" key="4">
    <source>
        <dbReference type="Proteomes" id="UP000031258"/>
    </source>
</evidence>
<dbReference type="STRING" id="86105.NF27_DT01620"/>
<feature type="domain" description="Transglycosylase SLT" evidence="2">
    <location>
        <begin position="52"/>
        <end position="177"/>
    </location>
</feature>
<keyword evidence="4" id="KW-1185">Reference proteome</keyword>
<evidence type="ECO:0000256" key="1">
    <source>
        <dbReference type="ARBA" id="ARBA00009387"/>
    </source>
</evidence>
<evidence type="ECO:0000313" key="3">
    <source>
        <dbReference type="EMBL" id="KIE05388.1"/>
    </source>
</evidence>
<proteinExistence type="inferred from homology"/>
<dbReference type="AlphaFoldDB" id="A0A0C1QMW6"/>
<comment type="similarity">
    <text evidence="1">Belongs to the virb1 family.</text>
</comment>